<dbReference type="Proteomes" id="UP000190130">
    <property type="component" value="Unassembled WGS sequence"/>
</dbReference>
<organism evidence="7 8">
    <name type="scientific">Bosea thiooxidans</name>
    <dbReference type="NCBI Taxonomy" id="53254"/>
    <lineage>
        <taxon>Bacteria</taxon>
        <taxon>Pseudomonadati</taxon>
        <taxon>Pseudomonadota</taxon>
        <taxon>Alphaproteobacteria</taxon>
        <taxon>Hyphomicrobiales</taxon>
        <taxon>Boseaceae</taxon>
        <taxon>Bosea</taxon>
    </lineage>
</organism>
<gene>
    <name evidence="7" type="ORF">SAMN05660750_00973</name>
</gene>
<feature type="region of interest" description="Disordered" evidence="3">
    <location>
        <begin position="358"/>
        <end position="382"/>
    </location>
</feature>
<sequence length="382" mass="40782">MSAISTWRIPMSWPGRAAAMALLATLLAACGSEQPPQAEGRPVGVVTVEAGQFSDDIQLSGEIQAKKDVGLAFRIGGRVLERPVNVGDRVKAGQVIARLEPALEQNALAAAQAALTAARGEVGTARNSFERQERLMAQGFTTRPRFDQALRAQETAQAQLENAEAQLELARDRLGFTELRTDVAGVVTERRIEPGEVVQPGQVVVQIARDDGRDAVFNVPAAVLDNHLADARIRVVLADAREVSAQGTVREVAPQADPVTRTFEVRVGLQDPPEAMRLGSTVIGRIELTTAAIVAIPASALTQQGRAPAVWIVDPDKSTVSLRSVDVLRFDPGKVILSQGLEPGEIIVSAGIQALHPGQRVTRLPERRPSPRRQAAASALPP</sequence>
<dbReference type="Gene3D" id="2.40.50.100">
    <property type="match status" value="1"/>
</dbReference>
<reference evidence="7 8" key="1">
    <citation type="submission" date="2017-02" db="EMBL/GenBank/DDBJ databases">
        <authorList>
            <person name="Peterson S.W."/>
        </authorList>
    </citation>
    <scope>NUCLEOTIDE SEQUENCE [LARGE SCALE GENOMIC DNA]</scope>
    <source>
        <strain evidence="7 8">DSM 9653</strain>
    </source>
</reference>
<dbReference type="NCBIfam" id="TIGR01730">
    <property type="entry name" value="RND_mfp"/>
    <property type="match status" value="1"/>
</dbReference>
<evidence type="ECO:0000313" key="8">
    <source>
        <dbReference type="Proteomes" id="UP000190130"/>
    </source>
</evidence>
<feature type="signal peptide" evidence="4">
    <location>
        <begin position="1"/>
        <end position="17"/>
    </location>
</feature>
<feature type="compositionally biased region" description="Low complexity" evidence="3">
    <location>
        <begin position="372"/>
        <end position="382"/>
    </location>
</feature>
<evidence type="ECO:0000313" key="7">
    <source>
        <dbReference type="EMBL" id="SKB49595.1"/>
    </source>
</evidence>
<dbReference type="AlphaFoldDB" id="A0A1T5BR10"/>
<dbReference type="EMBL" id="FUYX01000002">
    <property type="protein sequence ID" value="SKB49595.1"/>
    <property type="molecule type" value="Genomic_DNA"/>
</dbReference>
<keyword evidence="2" id="KW-0175">Coiled coil</keyword>
<feature type="chain" id="PRO_5012662319" evidence="4">
    <location>
        <begin position="18"/>
        <end position="382"/>
    </location>
</feature>
<dbReference type="Gene3D" id="2.40.420.20">
    <property type="match status" value="1"/>
</dbReference>
<dbReference type="Pfam" id="PF25954">
    <property type="entry name" value="Beta-barrel_RND_2"/>
    <property type="match status" value="1"/>
</dbReference>
<evidence type="ECO:0000259" key="6">
    <source>
        <dbReference type="Pfam" id="PF25973"/>
    </source>
</evidence>
<evidence type="ECO:0000256" key="3">
    <source>
        <dbReference type="SAM" id="MobiDB-lite"/>
    </source>
</evidence>
<feature type="coiled-coil region" evidence="2">
    <location>
        <begin position="146"/>
        <end position="180"/>
    </location>
</feature>
<dbReference type="Gene3D" id="2.40.30.170">
    <property type="match status" value="1"/>
</dbReference>
<evidence type="ECO:0000256" key="1">
    <source>
        <dbReference type="ARBA" id="ARBA00009477"/>
    </source>
</evidence>
<dbReference type="PANTHER" id="PTHR30469">
    <property type="entry name" value="MULTIDRUG RESISTANCE PROTEIN MDTA"/>
    <property type="match status" value="1"/>
</dbReference>
<dbReference type="GO" id="GO:0015562">
    <property type="term" value="F:efflux transmembrane transporter activity"/>
    <property type="evidence" value="ECO:0007669"/>
    <property type="project" value="TreeGrafter"/>
</dbReference>
<dbReference type="RefSeq" id="WP_079591160.1">
    <property type="nucleotide sequence ID" value="NZ_FUYX01000002.1"/>
</dbReference>
<comment type="similarity">
    <text evidence="1">Belongs to the membrane fusion protein (MFP) (TC 8.A.1) family.</text>
</comment>
<feature type="domain" description="CusB-like beta-barrel" evidence="5">
    <location>
        <begin position="218"/>
        <end position="282"/>
    </location>
</feature>
<dbReference type="PANTHER" id="PTHR30469:SF38">
    <property type="entry name" value="HLYD FAMILY SECRETION PROTEIN"/>
    <property type="match status" value="1"/>
</dbReference>
<dbReference type="InterPro" id="IPR058792">
    <property type="entry name" value="Beta-barrel_RND_2"/>
</dbReference>
<dbReference type="SUPFAM" id="SSF111369">
    <property type="entry name" value="HlyD-like secretion proteins"/>
    <property type="match status" value="1"/>
</dbReference>
<keyword evidence="4" id="KW-0732">Signal</keyword>
<dbReference type="GO" id="GO:1990281">
    <property type="term" value="C:efflux pump complex"/>
    <property type="evidence" value="ECO:0007669"/>
    <property type="project" value="TreeGrafter"/>
</dbReference>
<name>A0A1T5BR10_9HYPH</name>
<dbReference type="Gene3D" id="1.10.287.470">
    <property type="entry name" value="Helix hairpin bin"/>
    <property type="match status" value="1"/>
</dbReference>
<dbReference type="Pfam" id="PF25973">
    <property type="entry name" value="BSH_CzcB"/>
    <property type="match status" value="1"/>
</dbReference>
<evidence type="ECO:0000256" key="2">
    <source>
        <dbReference type="SAM" id="Coils"/>
    </source>
</evidence>
<protein>
    <submittedName>
        <fullName evidence="7">RND family efflux transporter, MFP subunit</fullName>
    </submittedName>
</protein>
<proteinExistence type="inferred from homology"/>
<dbReference type="InterPro" id="IPR006143">
    <property type="entry name" value="RND_pump_MFP"/>
</dbReference>
<evidence type="ECO:0000256" key="4">
    <source>
        <dbReference type="SAM" id="SignalP"/>
    </source>
</evidence>
<accession>A0A1T5BR10</accession>
<feature type="domain" description="CzcB-like barrel-sandwich hybrid" evidence="6">
    <location>
        <begin position="73"/>
        <end position="208"/>
    </location>
</feature>
<evidence type="ECO:0000259" key="5">
    <source>
        <dbReference type="Pfam" id="PF25954"/>
    </source>
</evidence>
<dbReference type="InterPro" id="IPR058647">
    <property type="entry name" value="BSH_CzcB-like"/>
</dbReference>